<evidence type="ECO:0000313" key="3">
    <source>
        <dbReference type="Proteomes" id="UP000813384"/>
    </source>
</evidence>
<sequence length="326" mass="36704">MKKGIMLFAALVSLAACGKQDVSEEKETIVSETEVSETVVSDTVSSSSVQSEEANGVEVSWNVIPEEGIVSGDYYKISERFRQGHEGILEVIVKEDQLEYVYFNEYTRPNYYNRYFQNVSKRMSEYNVSMKEAKGAAWIEGVLSAEAQIMENQSLTEDIETVSGASNSIEQALVPLAEKLNAEIVPSKDFNGPTFYQITKYLDNGINGILKVVVENKKIIDLHYDEVFSNDPNNISEAKDKRYAGLSKYDSVEYDEPSRIGFNVQMDELTKHVLENQDMLNIEGLPATEDTGDYKKAGYTKRNPAWDHYLELAEELKTLAESEGKL</sequence>
<evidence type="ECO:0000313" key="2">
    <source>
        <dbReference type="EMBL" id="MCC9274725.1"/>
    </source>
</evidence>
<dbReference type="PROSITE" id="PS51257">
    <property type="entry name" value="PROKAR_LIPOPROTEIN"/>
    <property type="match status" value="1"/>
</dbReference>
<protein>
    <recommendedName>
        <fullName evidence="4">FMN-binding protein</fullName>
    </recommendedName>
</protein>
<feature type="signal peptide" evidence="1">
    <location>
        <begin position="1"/>
        <end position="18"/>
    </location>
</feature>
<reference evidence="2" key="2">
    <citation type="submission" date="2021-11" db="EMBL/GenBank/DDBJ databases">
        <authorList>
            <person name="Gilroy R."/>
        </authorList>
    </citation>
    <scope>NUCLEOTIDE SEQUENCE</scope>
    <source>
        <strain evidence="2">150</strain>
    </source>
</reference>
<keyword evidence="1" id="KW-0732">Signal</keyword>
<feature type="chain" id="PRO_5039551850" description="FMN-binding protein" evidence="1">
    <location>
        <begin position="19"/>
        <end position="326"/>
    </location>
</feature>
<evidence type="ECO:0000256" key="1">
    <source>
        <dbReference type="SAM" id="SignalP"/>
    </source>
</evidence>
<accession>A0A9E4DUE0</accession>
<proteinExistence type="predicted"/>
<evidence type="ECO:0008006" key="4">
    <source>
        <dbReference type="Google" id="ProtNLM"/>
    </source>
</evidence>
<dbReference type="Proteomes" id="UP000813384">
    <property type="component" value="Unassembled WGS sequence"/>
</dbReference>
<name>A0A9E4DUE0_9ENTE</name>
<reference evidence="2" key="1">
    <citation type="journal article" date="2021" name="PeerJ">
        <title>Extensive microbial diversity within the chicken gut microbiome revealed by metagenomics and culture.</title>
        <authorList>
            <person name="Gilroy R."/>
            <person name="Ravi A."/>
            <person name="Getino M."/>
            <person name="Pursley I."/>
            <person name="Horton D.L."/>
            <person name="Alikhan N.F."/>
            <person name="Baker D."/>
            <person name="Gharbi K."/>
            <person name="Hall N."/>
            <person name="Watson M."/>
            <person name="Adriaenssens E.M."/>
            <person name="Foster-Nyarko E."/>
            <person name="Jarju S."/>
            <person name="Secka A."/>
            <person name="Antonio M."/>
            <person name="Oren A."/>
            <person name="Chaudhuri R.R."/>
            <person name="La Ragione R."/>
            <person name="Hildebrand F."/>
            <person name="Pallen M.J."/>
        </authorList>
    </citation>
    <scope>NUCLEOTIDE SEQUENCE</scope>
    <source>
        <strain evidence="2">150</strain>
    </source>
</reference>
<organism evidence="2 3">
    <name type="scientific">Enterococcus aquimarinus</name>
    <dbReference type="NCBI Taxonomy" id="328396"/>
    <lineage>
        <taxon>Bacteria</taxon>
        <taxon>Bacillati</taxon>
        <taxon>Bacillota</taxon>
        <taxon>Bacilli</taxon>
        <taxon>Lactobacillales</taxon>
        <taxon>Enterococcaceae</taxon>
        <taxon>Enterococcus</taxon>
    </lineage>
</organism>
<dbReference type="AlphaFoldDB" id="A0A9E4DUE0"/>
<dbReference type="EMBL" id="JAJJVO010000154">
    <property type="protein sequence ID" value="MCC9274725.1"/>
    <property type="molecule type" value="Genomic_DNA"/>
</dbReference>
<dbReference type="Gene3D" id="3.90.1010.20">
    <property type="match status" value="2"/>
</dbReference>
<gene>
    <name evidence="2" type="ORF">K8V42_10600</name>
</gene>
<comment type="caution">
    <text evidence="2">The sequence shown here is derived from an EMBL/GenBank/DDBJ whole genome shotgun (WGS) entry which is preliminary data.</text>
</comment>